<reference evidence="12" key="3">
    <citation type="submission" date="2021-05" db="UniProtKB">
        <authorList>
            <consortium name="EnsemblPlants"/>
        </authorList>
    </citation>
    <scope>IDENTIFICATION</scope>
    <source>
        <strain evidence="12">cv. B73</strain>
    </source>
</reference>
<keyword evidence="5 7" id="KW-0720">Serine protease</keyword>
<keyword evidence="3 9" id="KW-0732">Signal</keyword>
<feature type="active site" description="Charge relay system" evidence="6 7">
    <location>
        <position position="130"/>
    </location>
</feature>
<feature type="signal peptide" evidence="9">
    <location>
        <begin position="1"/>
        <end position="25"/>
    </location>
</feature>
<dbReference type="PROSITE" id="PS00138">
    <property type="entry name" value="SUBTILASE_SER"/>
    <property type="match status" value="1"/>
</dbReference>
<dbReference type="Pfam" id="PF00082">
    <property type="entry name" value="Peptidase_S8"/>
    <property type="match status" value="1"/>
</dbReference>
<evidence type="ECO:0000256" key="7">
    <source>
        <dbReference type="PROSITE-ProRule" id="PRU01240"/>
    </source>
</evidence>
<dbReference type="GO" id="GO:0006508">
    <property type="term" value="P:proteolysis"/>
    <property type="evidence" value="ECO:0007669"/>
    <property type="project" value="UniProtKB-KW"/>
</dbReference>
<keyword evidence="2 7" id="KW-0645">Protease</keyword>
<feature type="compositionally biased region" description="Basic residues" evidence="8">
    <location>
        <begin position="388"/>
        <end position="411"/>
    </location>
</feature>
<protein>
    <recommendedName>
        <fullName evidence="15">Subtilisin-like protease SBT5.3</fullName>
    </recommendedName>
</protein>
<feature type="compositionally biased region" description="Basic and acidic residues" evidence="8">
    <location>
        <begin position="365"/>
        <end position="378"/>
    </location>
</feature>
<reference evidence="13" key="1">
    <citation type="submission" date="2015-12" db="EMBL/GenBank/DDBJ databases">
        <title>Update maize B73 reference genome by single molecule sequencing technologies.</title>
        <authorList>
            <consortium name="Maize Genome Sequencing Project"/>
            <person name="Ware D."/>
        </authorList>
    </citation>
    <scope>NUCLEOTIDE SEQUENCE [LARGE SCALE GENOMIC DNA]</scope>
    <source>
        <strain evidence="13">cv. B73</strain>
    </source>
</reference>
<reference evidence="12" key="2">
    <citation type="submission" date="2019-07" db="EMBL/GenBank/DDBJ databases">
        <authorList>
            <person name="Seetharam A."/>
            <person name="Woodhouse M."/>
            <person name="Cannon E."/>
        </authorList>
    </citation>
    <scope>NUCLEOTIDE SEQUENCE [LARGE SCALE GENOMIC DNA]</scope>
    <source>
        <strain evidence="12">cv. B73</strain>
    </source>
</reference>
<dbReference type="CDD" id="cd04852">
    <property type="entry name" value="Peptidases_S8_3"/>
    <property type="match status" value="1"/>
</dbReference>
<dbReference type="InterPro" id="IPR023828">
    <property type="entry name" value="Peptidase_S8_Ser-AS"/>
</dbReference>
<evidence type="ECO:0000256" key="8">
    <source>
        <dbReference type="SAM" id="MobiDB-lite"/>
    </source>
</evidence>
<evidence type="ECO:0000259" key="10">
    <source>
        <dbReference type="Pfam" id="PF00082"/>
    </source>
</evidence>
<comment type="similarity">
    <text evidence="1 7">Belongs to the peptidase S8 family.</text>
</comment>
<keyword evidence="13" id="KW-1185">Reference proteome</keyword>
<dbReference type="InterPro" id="IPR034197">
    <property type="entry name" value="Peptidases_S8_3"/>
</dbReference>
<evidence type="ECO:0000256" key="5">
    <source>
        <dbReference type="ARBA" id="ARBA00022825"/>
    </source>
</evidence>
<evidence type="ECO:0000256" key="9">
    <source>
        <dbReference type="SAM" id="SignalP"/>
    </source>
</evidence>
<dbReference type="InterPro" id="IPR000209">
    <property type="entry name" value="Peptidase_S8/S53_dom"/>
</dbReference>
<keyword evidence="14" id="KW-1267">Proteomics identification</keyword>
<dbReference type="Gene3D" id="2.60.40.2310">
    <property type="match status" value="1"/>
</dbReference>
<feature type="active site" description="Charge relay system" evidence="6 7">
    <location>
        <position position="508"/>
    </location>
</feature>
<dbReference type="Gramene" id="Zm00001eb155630_T001">
    <property type="protein sequence ID" value="Zm00001eb155630_P001"/>
    <property type="gene ID" value="Zm00001eb155630"/>
</dbReference>
<dbReference type="FunFam" id="3.40.50.200:FF:000006">
    <property type="entry name" value="Subtilisin-like protease SBT1.5"/>
    <property type="match status" value="1"/>
</dbReference>
<evidence type="ECO:0000256" key="2">
    <source>
        <dbReference type="ARBA" id="ARBA00022670"/>
    </source>
</evidence>
<dbReference type="SUPFAM" id="SSF52743">
    <property type="entry name" value="Subtilisin-like"/>
    <property type="match status" value="1"/>
</dbReference>
<dbReference type="Pfam" id="PF17766">
    <property type="entry name" value="fn3_6"/>
    <property type="match status" value="1"/>
</dbReference>
<feature type="domain" description="Subtilisin-like protease fibronectin type-III" evidence="11">
    <location>
        <begin position="647"/>
        <end position="752"/>
    </location>
</feature>
<organism evidence="12 13">
    <name type="scientific">Zea mays</name>
    <name type="common">Maize</name>
    <dbReference type="NCBI Taxonomy" id="4577"/>
    <lineage>
        <taxon>Eukaryota</taxon>
        <taxon>Viridiplantae</taxon>
        <taxon>Streptophyta</taxon>
        <taxon>Embryophyta</taxon>
        <taxon>Tracheophyta</taxon>
        <taxon>Spermatophyta</taxon>
        <taxon>Magnoliopsida</taxon>
        <taxon>Liliopsida</taxon>
        <taxon>Poales</taxon>
        <taxon>Poaceae</taxon>
        <taxon>PACMAD clade</taxon>
        <taxon>Panicoideae</taxon>
        <taxon>Andropogonodae</taxon>
        <taxon>Andropogoneae</taxon>
        <taxon>Tripsacinae</taxon>
        <taxon>Zea</taxon>
    </lineage>
</organism>
<dbReference type="AlphaFoldDB" id="A0A804NEM3"/>
<accession>A0A804NEM3</accession>
<evidence type="ECO:0000256" key="4">
    <source>
        <dbReference type="ARBA" id="ARBA00022801"/>
    </source>
</evidence>
<evidence type="ECO:0000259" key="11">
    <source>
        <dbReference type="Pfam" id="PF17766"/>
    </source>
</evidence>
<dbReference type="InterPro" id="IPR045051">
    <property type="entry name" value="SBT"/>
</dbReference>
<dbReference type="InterPro" id="IPR036852">
    <property type="entry name" value="Peptidase_S8/S53_dom_sf"/>
</dbReference>
<feature type="chain" id="PRO_5032793661" description="Subtilisin-like protease SBT5.3" evidence="9">
    <location>
        <begin position="26"/>
        <end position="757"/>
    </location>
</feature>
<feature type="region of interest" description="Disordered" evidence="8">
    <location>
        <begin position="183"/>
        <end position="207"/>
    </location>
</feature>
<dbReference type="Gene3D" id="3.40.50.200">
    <property type="entry name" value="Peptidase S8/S53 domain"/>
    <property type="match status" value="2"/>
</dbReference>
<dbReference type="InterPro" id="IPR015500">
    <property type="entry name" value="Peptidase_S8_subtilisin-rel"/>
</dbReference>
<evidence type="ECO:0000256" key="1">
    <source>
        <dbReference type="ARBA" id="ARBA00011073"/>
    </source>
</evidence>
<dbReference type="PANTHER" id="PTHR10795">
    <property type="entry name" value="PROPROTEIN CONVERTASE SUBTILISIN/KEXIN"/>
    <property type="match status" value="1"/>
</dbReference>
<name>A0A804NEM3_MAIZE</name>
<feature type="region of interest" description="Disordered" evidence="8">
    <location>
        <begin position="360"/>
        <end position="413"/>
    </location>
</feature>
<dbReference type="EnsemblPlants" id="Zm00001eb155630_T001">
    <property type="protein sequence ID" value="Zm00001eb155630_P001"/>
    <property type="gene ID" value="Zm00001eb155630"/>
</dbReference>
<proteinExistence type="evidence at protein level"/>
<evidence type="ECO:0000256" key="3">
    <source>
        <dbReference type="ARBA" id="ARBA00022729"/>
    </source>
</evidence>
<dbReference type="PROSITE" id="PS51892">
    <property type="entry name" value="SUBTILASE"/>
    <property type="match status" value="1"/>
</dbReference>
<evidence type="ECO:0000313" key="13">
    <source>
        <dbReference type="Proteomes" id="UP000007305"/>
    </source>
</evidence>
<feature type="domain" description="Peptidase S8/S53" evidence="10">
    <location>
        <begin position="123"/>
        <end position="565"/>
    </location>
</feature>
<dbReference type="PRINTS" id="PR00723">
    <property type="entry name" value="SUBTILISIN"/>
</dbReference>
<keyword evidence="4 7" id="KW-0378">Hydrolase</keyword>
<evidence type="ECO:0000256" key="6">
    <source>
        <dbReference type="PIRSR" id="PIRSR615500-1"/>
    </source>
</evidence>
<evidence type="ECO:0007829" key="14">
    <source>
        <dbReference type="PeptideAtlas" id="A0A804NEM3"/>
    </source>
</evidence>
<dbReference type="Proteomes" id="UP000007305">
    <property type="component" value="Chromosome 3"/>
</dbReference>
<dbReference type="Gene3D" id="3.50.30.30">
    <property type="match status" value="1"/>
</dbReference>
<evidence type="ECO:0008006" key="15">
    <source>
        <dbReference type="Google" id="ProtNLM"/>
    </source>
</evidence>
<feature type="active site" description="Charge relay system" evidence="6 7">
    <location>
        <position position="208"/>
    </location>
</feature>
<dbReference type="InterPro" id="IPR041469">
    <property type="entry name" value="Subtilisin-like_FN3"/>
</dbReference>
<evidence type="ECO:0000313" key="12">
    <source>
        <dbReference type="EnsemblPlants" id="Zm00001eb155630_P001"/>
    </source>
</evidence>
<dbReference type="GO" id="GO:0004252">
    <property type="term" value="F:serine-type endopeptidase activity"/>
    <property type="evidence" value="ECO:0007669"/>
    <property type="project" value="UniProtKB-UniRule"/>
</dbReference>
<sequence length="757" mass="79521">MGAGKAVSLLALVLLFALQTTPASADKKLYVIFFSPFPAFPNALLATITSDLTILPYDLRAISGIAVQIDQGFLPLLRQLPGVIAVVPDTLYKPLTTHSWDFLGLASNGQITPAWASARLGVDTIIGAIDTGVWPESLSFQNDTMPNAPLGWCGPCEKGNDTTFQCNRKLIGARFFSEGMKASGALGDGGTPPPSQADLSSPRDYVGHGSHTLSTAGGSLVPGASVLGHHGRGVAAGGSPGARVAAYKACYGPGCSGVDILAAIVAAVADGVHVLSLSLGAPPADYLTDLTALGAFFAVQSGVTVVCAAGNSGPQPSTATNLAPWILTVGASTMDRDFPANVSFNGDTIQVAVLAQLSGPCQGEGQDRRLRQRGERQSGEGVRGQTGGRRRHGPLQRRQHRGHRGRRRARPRGGSLLLFAVRPALQLPPVYQRSVGLHQCDRRELWRETCAEDCSVLVPGTKRHYSSDPQDITAPGVSVIAAYSGAVSPTELPFDDRRVPYNIMSGTSMSCPHVAGIVGLLKTKYPAWSPAMIKSAIMTTANTTANDGNPIQDETGAVATPFGYGSGHVDPVKALDPGLVYDTTLLDYTNFLCSLKPTQNPLPSLPVDLLPLLGNLSQPLVGLLLPLFDAAGEPCKCSKGPYGRPEDLNYPSIAVPCLSGSATVKRRLKNVGAPGKYRVKVTEPAGIKVTVVPSELYFGVGEEKEFTVKMDVDVNAPAANNDYVFGSVVWSDAAAYASDVSKAHRVRSPVVVKTKCG</sequence>
<gene>
    <name evidence="12" type="primary">LOC100382750</name>
</gene>